<evidence type="ECO:0000256" key="1">
    <source>
        <dbReference type="SAM" id="MobiDB-lite"/>
    </source>
</evidence>
<dbReference type="PANTHER" id="PTHR36303:SF1">
    <property type="entry name" value="2',3'-CYCLIC-NUCLEOTIDE 2'-PHOSPHODIESTERASE"/>
    <property type="match status" value="1"/>
</dbReference>
<dbReference type="InterPro" id="IPR029052">
    <property type="entry name" value="Metallo-depent_PP-like"/>
</dbReference>
<dbReference type="PATRIC" id="fig|1280954.3.peg.2081"/>
<protein>
    <submittedName>
        <fullName evidence="2">Ser/Thr protein phosphatase family protein</fullName>
    </submittedName>
</protein>
<sequence>MRLAFFGDVVGKPGRAAVLEHLPGLRARLRLDFVVVNGENAAGGFGLTRQIAEEFFGAGADCLTLGDHAWDQREALTYIEREPRLLRPLNYPVGAGAPGKGAELYMLPDGRRVGVVQLQGNVFMRQSLACPFVAADAALDQMPLGAVADAVIVDMHCEATSEKMAMGHHCDGRASLVVGSHTHVPTADTMILNGGTAYHTDAGMCGDYDSVIGMQKEMSLYRFTTQLPGERVSARPRRGDVVRNLCRNGRPHGPRPARGADPDGWPAQPAGAGGLGVFCCGRFRIRVRVRNVMTKHYITIPSERRSRG</sequence>
<dbReference type="EMBL" id="ARYM01000010">
    <property type="protein sequence ID" value="KCZ98593.1"/>
    <property type="molecule type" value="Genomic_DNA"/>
</dbReference>
<dbReference type="AlphaFoldDB" id="A0A062VGI5"/>
<evidence type="ECO:0000313" key="2">
    <source>
        <dbReference type="EMBL" id="KCZ98593.1"/>
    </source>
</evidence>
<dbReference type="eggNOG" id="COG1692">
    <property type="taxonomic scope" value="Bacteria"/>
</dbReference>
<dbReference type="Pfam" id="PF13277">
    <property type="entry name" value="YmdB"/>
    <property type="match status" value="1"/>
</dbReference>
<reference evidence="2 3" key="1">
    <citation type="journal article" date="2014" name="Antonie Van Leeuwenhoek">
        <title>Hyphomonas beringensis sp. nov. and Hyphomonas chukchiensis sp. nov., isolated from surface seawater of the Bering Sea and Chukchi Sea.</title>
        <authorList>
            <person name="Li C."/>
            <person name="Lai Q."/>
            <person name="Li G."/>
            <person name="Dong C."/>
            <person name="Wang J."/>
            <person name="Liao Y."/>
            <person name="Shao Z."/>
        </authorList>
    </citation>
    <scope>NUCLEOTIDE SEQUENCE [LARGE SCALE GENOMIC DNA]</scope>
    <source>
        <strain evidence="2 3">PS728</strain>
    </source>
</reference>
<evidence type="ECO:0000313" key="3">
    <source>
        <dbReference type="Proteomes" id="UP000027100"/>
    </source>
</evidence>
<dbReference type="InterPro" id="IPR005235">
    <property type="entry name" value="YmdB-like"/>
</dbReference>
<dbReference type="Gene3D" id="3.60.21.10">
    <property type="match status" value="1"/>
</dbReference>
<feature type="region of interest" description="Disordered" evidence="1">
    <location>
        <begin position="244"/>
        <end position="267"/>
    </location>
</feature>
<dbReference type="GO" id="GO:0004113">
    <property type="term" value="F:2',3'-cyclic-nucleotide 3'-phosphodiesterase activity"/>
    <property type="evidence" value="ECO:0007669"/>
    <property type="project" value="TreeGrafter"/>
</dbReference>
<accession>A0A062VGI5</accession>
<gene>
    <name evidence="2" type="ORF">HPO_10280</name>
</gene>
<proteinExistence type="predicted"/>
<comment type="caution">
    <text evidence="2">The sequence shown here is derived from an EMBL/GenBank/DDBJ whole genome shotgun (WGS) entry which is preliminary data.</text>
</comment>
<dbReference type="Proteomes" id="UP000027100">
    <property type="component" value="Unassembled WGS sequence"/>
</dbReference>
<dbReference type="SUPFAM" id="SSF56300">
    <property type="entry name" value="Metallo-dependent phosphatases"/>
    <property type="match status" value="1"/>
</dbReference>
<dbReference type="STRING" id="1280954.HPO_10280"/>
<organism evidence="2 3">
    <name type="scientific">Hyphomonas polymorpha PS728</name>
    <dbReference type="NCBI Taxonomy" id="1280954"/>
    <lineage>
        <taxon>Bacteria</taxon>
        <taxon>Pseudomonadati</taxon>
        <taxon>Pseudomonadota</taxon>
        <taxon>Alphaproteobacteria</taxon>
        <taxon>Hyphomonadales</taxon>
        <taxon>Hyphomonadaceae</taxon>
        <taxon>Hyphomonas</taxon>
    </lineage>
</organism>
<dbReference type="PANTHER" id="PTHR36303">
    <property type="entry name" value="2',3'-CYCLIC-NUCLEOTIDE 2'-PHOSPHODIESTERASE"/>
    <property type="match status" value="1"/>
</dbReference>
<name>A0A062VGI5_9PROT</name>
<keyword evidence="3" id="KW-1185">Reference proteome</keyword>